<evidence type="ECO:0000259" key="7">
    <source>
        <dbReference type="Pfam" id="PF23914"/>
    </source>
</evidence>
<dbReference type="InterPro" id="IPR017560">
    <property type="entry name" value="Cyt_c_biogenesis_CcmI"/>
</dbReference>
<comment type="caution">
    <text evidence="8">The sequence shown here is derived from an EMBL/GenBank/DDBJ whole genome shotgun (WGS) entry which is preliminary data.</text>
</comment>
<evidence type="ECO:0000313" key="9">
    <source>
        <dbReference type="Proteomes" id="UP000288178"/>
    </source>
</evidence>
<evidence type="ECO:0000256" key="1">
    <source>
        <dbReference type="ARBA" id="ARBA00004196"/>
    </source>
</evidence>
<dbReference type="AlphaFoldDB" id="A0A3S2U649"/>
<evidence type="ECO:0000256" key="5">
    <source>
        <dbReference type="SAM" id="Phobius"/>
    </source>
</evidence>
<name>A0A3S2U649_9BURK</name>
<sequence length="424" mass="43916">MTAFLVFAALIGAVVLAILLRPLWSGSGRRTEPDPLAALRAQLQQLDALHAAGALDDAAHAEGRARLERRIVEAVASGSVTTPRDAGGRDAPPVPGLVPVLLSLALAVVAGGYVWLGRPDALDLPGTTAAGPTGPGAATPEAAPHTIDTAQMRQMVDSLAQRLAADPADAEGWAMLARSWVVLGEPGRAVQAYRQALDAGVKDAALLADFADALAVADGHRIEGEALQRVQQALALDPDQPKALSLAGTAAFDRGDYAGAVTHWAHLQAVGSPDHPLVRQMAAGLSEARQRLAAAGGRVASTAVASPPSAAAFVAGTVQLDPALAPQTRPDDTVFVFARAASGPRMPLAVMRAQVRDLPLRFRLDDSLAMSPAFRLSGHDRVVVGARISRSGEATAQPGEPRVESSTLALGRNDIQLMLVQGTR</sequence>
<evidence type="ECO:0000256" key="4">
    <source>
        <dbReference type="ARBA" id="ARBA00022803"/>
    </source>
</evidence>
<keyword evidence="5" id="KW-0472">Membrane</keyword>
<keyword evidence="5" id="KW-1133">Transmembrane helix</keyword>
<keyword evidence="4" id="KW-0802">TPR repeat</keyword>
<dbReference type="Proteomes" id="UP000288178">
    <property type="component" value="Unassembled WGS sequence"/>
</dbReference>
<dbReference type="Pfam" id="PF23892">
    <property type="entry name" value="Ig_CycH"/>
    <property type="match status" value="1"/>
</dbReference>
<dbReference type="InterPro" id="IPR051263">
    <property type="entry name" value="C-type_cytochrome_biogenesis"/>
</dbReference>
<dbReference type="Gene3D" id="1.25.40.10">
    <property type="entry name" value="Tetratricopeptide repeat domain"/>
    <property type="match status" value="1"/>
</dbReference>
<keyword evidence="9" id="KW-1185">Reference proteome</keyword>
<feature type="domain" description="Cytochrome c-type biogenesis protein H TPR" evidence="7">
    <location>
        <begin position="146"/>
        <end position="275"/>
    </location>
</feature>
<keyword evidence="2" id="KW-0677">Repeat</keyword>
<evidence type="ECO:0000259" key="6">
    <source>
        <dbReference type="Pfam" id="PF23892"/>
    </source>
</evidence>
<gene>
    <name evidence="8" type="primary">ccmI</name>
    <name evidence="8" type="ORF">ENE75_21665</name>
</gene>
<reference evidence="8 9" key="1">
    <citation type="submission" date="2019-01" db="EMBL/GenBank/DDBJ databases">
        <authorList>
            <person name="Chen W.-M."/>
        </authorList>
    </citation>
    <scope>NUCLEOTIDE SEQUENCE [LARGE SCALE GENOMIC DNA]</scope>
    <source>
        <strain evidence="8 9">ICH-3</strain>
    </source>
</reference>
<dbReference type="PANTHER" id="PTHR47870">
    <property type="entry name" value="CYTOCHROME C-TYPE BIOGENESIS PROTEIN CCMH"/>
    <property type="match status" value="1"/>
</dbReference>
<comment type="subcellular location">
    <subcellularLocation>
        <location evidence="1">Cell envelope</location>
    </subcellularLocation>
</comment>
<organism evidence="8 9">
    <name type="scientific">Rubrivivax albus</name>
    <dbReference type="NCBI Taxonomy" id="2499835"/>
    <lineage>
        <taxon>Bacteria</taxon>
        <taxon>Pseudomonadati</taxon>
        <taxon>Pseudomonadota</taxon>
        <taxon>Betaproteobacteria</taxon>
        <taxon>Burkholderiales</taxon>
        <taxon>Sphaerotilaceae</taxon>
        <taxon>Rubrivivax</taxon>
    </lineage>
</organism>
<feature type="transmembrane region" description="Helical" evidence="5">
    <location>
        <begin position="97"/>
        <end position="116"/>
    </location>
</feature>
<proteinExistence type="predicted"/>
<feature type="domain" description="Cytochrome c-type biogenesis protein H Ig-like" evidence="6">
    <location>
        <begin position="316"/>
        <end position="414"/>
    </location>
</feature>
<keyword evidence="3" id="KW-0201">Cytochrome c-type biogenesis</keyword>
<dbReference type="PANTHER" id="PTHR47870:SF1">
    <property type="entry name" value="CYTOCHROME C-TYPE BIOGENESIS PROTEIN CCMH"/>
    <property type="match status" value="1"/>
</dbReference>
<dbReference type="OrthoDB" id="9776053at2"/>
<accession>A0A3S2U649</accession>
<dbReference type="RefSeq" id="WP_128200590.1">
    <property type="nucleotide sequence ID" value="NZ_SACT01000009.1"/>
</dbReference>
<dbReference type="GO" id="GO:0030313">
    <property type="term" value="C:cell envelope"/>
    <property type="evidence" value="ECO:0007669"/>
    <property type="project" value="UniProtKB-SubCell"/>
</dbReference>
<dbReference type="GO" id="GO:0017004">
    <property type="term" value="P:cytochrome complex assembly"/>
    <property type="evidence" value="ECO:0007669"/>
    <property type="project" value="UniProtKB-KW"/>
</dbReference>
<evidence type="ECO:0000256" key="2">
    <source>
        <dbReference type="ARBA" id="ARBA00022737"/>
    </source>
</evidence>
<protein>
    <submittedName>
        <fullName evidence="8">C-type cytochrome biogenesis protein CcmI</fullName>
    </submittedName>
</protein>
<dbReference type="NCBIfam" id="TIGR03142">
    <property type="entry name" value="cytochro_ccmI"/>
    <property type="match status" value="1"/>
</dbReference>
<dbReference type="InterPro" id="IPR011990">
    <property type="entry name" value="TPR-like_helical_dom_sf"/>
</dbReference>
<dbReference type="Pfam" id="PF23914">
    <property type="entry name" value="TPR_CcmH_CycH"/>
    <property type="match status" value="1"/>
</dbReference>
<evidence type="ECO:0000256" key="3">
    <source>
        <dbReference type="ARBA" id="ARBA00022748"/>
    </source>
</evidence>
<dbReference type="EMBL" id="SACT01000009">
    <property type="protein sequence ID" value="RVT48959.1"/>
    <property type="molecule type" value="Genomic_DNA"/>
</dbReference>
<dbReference type="InterPro" id="IPR056412">
    <property type="entry name" value="Ig_CycH"/>
</dbReference>
<dbReference type="InterPro" id="IPR056413">
    <property type="entry name" value="TPR_CcmH_CycH"/>
</dbReference>
<dbReference type="SUPFAM" id="SSF48452">
    <property type="entry name" value="TPR-like"/>
    <property type="match status" value="1"/>
</dbReference>
<evidence type="ECO:0000313" key="8">
    <source>
        <dbReference type="EMBL" id="RVT48959.1"/>
    </source>
</evidence>
<keyword evidence="5" id="KW-0812">Transmembrane</keyword>